<evidence type="ECO:0000313" key="3">
    <source>
        <dbReference type="EMBL" id="CUR31896.1"/>
    </source>
</evidence>
<dbReference type="GO" id="GO:0016787">
    <property type="term" value="F:hydrolase activity"/>
    <property type="evidence" value="ECO:0007669"/>
    <property type="project" value="UniProtKB-KW"/>
</dbReference>
<organism evidence="3 4">
    <name type="scientific">Planktothrix tepida PCC 9214</name>
    <dbReference type="NCBI Taxonomy" id="671072"/>
    <lineage>
        <taxon>Bacteria</taxon>
        <taxon>Bacillati</taxon>
        <taxon>Cyanobacteriota</taxon>
        <taxon>Cyanophyceae</taxon>
        <taxon>Oscillatoriophycideae</taxon>
        <taxon>Oscillatoriales</taxon>
        <taxon>Microcoleaceae</taxon>
        <taxon>Planktothrix</taxon>
    </lineage>
</organism>
<dbReference type="EC" id="3.1.27.3" evidence="3"/>
<sequence>MSFLRKGLIFFLTCLVCFSVSITHHFHFSPVSATQITIIAQIPTVNLSQLPAEARNTLKLIEQGGPFPYPEKDGSTFFNREKLLPNKPNGYYREYTIPTPGERSRGARRFVVGSQGEIYYTSNHYQSFFRVLRQ</sequence>
<dbReference type="Pfam" id="PF00545">
    <property type="entry name" value="Ribonuclease"/>
    <property type="match status" value="1"/>
</dbReference>
<proteinExistence type="predicted"/>
<gene>
    <name evidence="3" type="ORF">PL921430035</name>
</gene>
<dbReference type="OrthoDB" id="9803442at2"/>
<keyword evidence="2 3" id="KW-0378">Hydrolase</keyword>
<evidence type="ECO:0000256" key="2">
    <source>
        <dbReference type="ARBA" id="ARBA00022801"/>
    </source>
</evidence>
<dbReference type="STRING" id="671072.PL921430035"/>
<protein>
    <submittedName>
        <fullName evidence="3">Guanyl-specific ribonuclease St (Modular protein)</fullName>
        <ecNumber evidence="3">3.1.27.3</ecNumber>
    </submittedName>
</protein>
<dbReference type="InterPro" id="IPR000026">
    <property type="entry name" value="N1-like"/>
</dbReference>
<dbReference type="RefSeq" id="WP_072716863.1">
    <property type="nucleotide sequence ID" value="NZ_LN889759.1"/>
</dbReference>
<dbReference type="EMBL" id="CZDF01000133">
    <property type="protein sequence ID" value="CUR31896.1"/>
    <property type="molecule type" value="Genomic_DNA"/>
</dbReference>
<dbReference type="SUPFAM" id="SSF53933">
    <property type="entry name" value="Microbial ribonucleases"/>
    <property type="match status" value="1"/>
</dbReference>
<dbReference type="Proteomes" id="UP000184315">
    <property type="component" value="Unassembled WGS sequence"/>
</dbReference>
<keyword evidence="1" id="KW-0540">Nuclease</keyword>
<reference evidence="4" key="1">
    <citation type="submission" date="2015-10" db="EMBL/GenBank/DDBJ databases">
        <authorList>
            <person name="Regsiter A."/>
            <person name="william w."/>
        </authorList>
    </citation>
    <scope>NUCLEOTIDE SEQUENCE [LARGE SCALE GENOMIC DNA]</scope>
</reference>
<evidence type="ECO:0000256" key="1">
    <source>
        <dbReference type="ARBA" id="ARBA00022722"/>
    </source>
</evidence>
<accession>A0A1J1LHD1</accession>
<dbReference type="Gene3D" id="3.10.450.30">
    <property type="entry name" value="Microbial ribonucleases"/>
    <property type="match status" value="1"/>
</dbReference>
<keyword evidence="4" id="KW-1185">Reference proteome</keyword>
<dbReference type="InterPro" id="IPR016191">
    <property type="entry name" value="Ribonuclease/ribotoxin"/>
</dbReference>
<dbReference type="GO" id="GO:0004521">
    <property type="term" value="F:RNA endonuclease activity"/>
    <property type="evidence" value="ECO:0007669"/>
    <property type="project" value="InterPro"/>
</dbReference>
<evidence type="ECO:0000313" key="4">
    <source>
        <dbReference type="Proteomes" id="UP000184315"/>
    </source>
</evidence>
<dbReference type="GO" id="GO:0003723">
    <property type="term" value="F:RNA binding"/>
    <property type="evidence" value="ECO:0007669"/>
    <property type="project" value="InterPro"/>
</dbReference>
<name>A0A1J1LHD1_9CYAN</name>
<dbReference type="AlphaFoldDB" id="A0A1J1LHD1"/>